<comment type="caution">
    <text evidence="2">The sequence shown here is derived from an EMBL/GenBank/DDBJ whole genome shotgun (WGS) entry which is preliminary data.</text>
</comment>
<dbReference type="Pfam" id="PF12146">
    <property type="entry name" value="Hydrolase_4"/>
    <property type="match status" value="1"/>
</dbReference>
<accession>A0A3N1XNK2</accession>
<keyword evidence="3" id="KW-1185">Reference proteome</keyword>
<dbReference type="InterPro" id="IPR050266">
    <property type="entry name" value="AB_hydrolase_sf"/>
</dbReference>
<dbReference type="SUPFAM" id="SSF53474">
    <property type="entry name" value="alpha/beta-Hydrolases"/>
    <property type="match status" value="1"/>
</dbReference>
<dbReference type="EMBL" id="RJVG01000005">
    <property type="protein sequence ID" value="ROR28226.1"/>
    <property type="molecule type" value="Genomic_DNA"/>
</dbReference>
<gene>
    <name evidence="2" type="ORF">EDD66_105165</name>
</gene>
<feature type="domain" description="Serine aminopeptidase S33" evidence="1">
    <location>
        <begin position="13"/>
        <end position="228"/>
    </location>
</feature>
<dbReference type="InterPro" id="IPR022742">
    <property type="entry name" value="Hydrolase_4"/>
</dbReference>
<evidence type="ECO:0000313" key="3">
    <source>
        <dbReference type="Proteomes" id="UP000273083"/>
    </source>
</evidence>
<organism evidence="2 3">
    <name type="scientific">Mobilisporobacter senegalensis</name>
    <dbReference type="NCBI Taxonomy" id="1329262"/>
    <lineage>
        <taxon>Bacteria</taxon>
        <taxon>Bacillati</taxon>
        <taxon>Bacillota</taxon>
        <taxon>Clostridia</taxon>
        <taxon>Lachnospirales</taxon>
        <taxon>Lachnospiraceae</taxon>
        <taxon>Mobilisporobacter</taxon>
    </lineage>
</organism>
<dbReference type="PANTHER" id="PTHR43798">
    <property type="entry name" value="MONOACYLGLYCEROL LIPASE"/>
    <property type="match status" value="1"/>
</dbReference>
<sequence>MIFKETENKEFPTIILLHGGGLSWWSLKPIIELLKNNFHVVTPIIDGHGEAAKETFVSIENSALKLIEYIDDQYNGKVFAIGGLSIGAQIVTEVLSLRNNITENAIIESALVYPMKGAASMTIPTYKLFYGLIKKRWFSKLQSKTLCVPDKMFEQYYDDSLKITKESLINITLSNGNYHLKNSISDTKSRVLVIVGEKELRIMKKSGIRLHEAIADSELYIAPNMRHGGISLLYPEQYVTLIANFFNKKK</sequence>
<dbReference type="InterPro" id="IPR029058">
    <property type="entry name" value="AB_hydrolase_fold"/>
</dbReference>
<evidence type="ECO:0000259" key="1">
    <source>
        <dbReference type="Pfam" id="PF12146"/>
    </source>
</evidence>
<dbReference type="GO" id="GO:0016020">
    <property type="term" value="C:membrane"/>
    <property type="evidence" value="ECO:0007669"/>
    <property type="project" value="TreeGrafter"/>
</dbReference>
<name>A0A3N1XNK2_9FIRM</name>
<dbReference type="PANTHER" id="PTHR43798:SF33">
    <property type="entry name" value="HYDROLASE, PUTATIVE (AFU_ORTHOLOGUE AFUA_2G14860)-RELATED"/>
    <property type="match status" value="1"/>
</dbReference>
<protein>
    <submittedName>
        <fullName evidence="2">Pimeloyl-ACP methyl ester carboxylesterase</fullName>
    </submittedName>
</protein>
<dbReference type="Gene3D" id="3.40.50.1820">
    <property type="entry name" value="alpha/beta hydrolase"/>
    <property type="match status" value="1"/>
</dbReference>
<dbReference type="OrthoDB" id="1643507at2"/>
<reference evidence="2 3" key="1">
    <citation type="submission" date="2018-11" db="EMBL/GenBank/DDBJ databases">
        <title>Genomic Encyclopedia of Type Strains, Phase IV (KMG-IV): sequencing the most valuable type-strain genomes for metagenomic binning, comparative biology and taxonomic classification.</title>
        <authorList>
            <person name="Goeker M."/>
        </authorList>
    </citation>
    <scope>NUCLEOTIDE SEQUENCE [LARGE SCALE GENOMIC DNA]</scope>
    <source>
        <strain evidence="2 3">DSM 26537</strain>
    </source>
</reference>
<dbReference type="Proteomes" id="UP000273083">
    <property type="component" value="Unassembled WGS sequence"/>
</dbReference>
<proteinExistence type="predicted"/>
<evidence type="ECO:0000313" key="2">
    <source>
        <dbReference type="EMBL" id="ROR28226.1"/>
    </source>
</evidence>
<dbReference type="AlphaFoldDB" id="A0A3N1XNK2"/>
<dbReference type="RefSeq" id="WP_123609405.1">
    <property type="nucleotide sequence ID" value="NZ_RJVG01000005.1"/>
</dbReference>